<dbReference type="EMBL" id="MELK01000043">
    <property type="protein sequence ID" value="OFW56581.1"/>
    <property type="molecule type" value="Genomic_DNA"/>
</dbReference>
<comment type="cofactor">
    <cofactor evidence="13">
        <name>Mg(2+)</name>
        <dbReference type="ChEBI" id="CHEBI:18420"/>
    </cofactor>
</comment>
<dbReference type="Proteomes" id="UP000177876">
    <property type="component" value="Unassembled WGS sequence"/>
</dbReference>
<evidence type="ECO:0000256" key="10">
    <source>
        <dbReference type="ARBA" id="ARBA00030169"/>
    </source>
</evidence>
<evidence type="ECO:0000313" key="14">
    <source>
        <dbReference type="EMBL" id="OFW56581.1"/>
    </source>
</evidence>
<evidence type="ECO:0000256" key="3">
    <source>
        <dbReference type="ARBA" id="ARBA00008621"/>
    </source>
</evidence>
<evidence type="ECO:0000256" key="11">
    <source>
        <dbReference type="ARBA" id="ARBA00032305"/>
    </source>
</evidence>
<feature type="binding site" evidence="13">
    <location>
        <begin position="125"/>
        <end position="128"/>
    </location>
    <ligand>
        <name>substrate</name>
    </ligand>
</feature>
<keyword evidence="13" id="KW-0460">Magnesium</keyword>
<evidence type="ECO:0000256" key="5">
    <source>
        <dbReference type="ARBA" id="ARBA00012213"/>
    </source>
</evidence>
<dbReference type="AlphaFoldDB" id="A0A1F2WIB6"/>
<dbReference type="GO" id="GO:0008948">
    <property type="term" value="F:oxaloacetate decarboxylase activity"/>
    <property type="evidence" value="ECO:0007669"/>
    <property type="project" value="UniProtKB-EC"/>
</dbReference>
<dbReference type="InterPro" id="IPR005493">
    <property type="entry name" value="RraA/RraA-like"/>
</dbReference>
<comment type="subunit">
    <text evidence="4">Homotrimer.</text>
</comment>
<reference evidence="14 15" key="1">
    <citation type="journal article" date="2016" name="Nat. Commun.">
        <title>Thousands of microbial genomes shed light on interconnected biogeochemical processes in an aquifer system.</title>
        <authorList>
            <person name="Anantharaman K."/>
            <person name="Brown C.T."/>
            <person name="Hug L.A."/>
            <person name="Sharon I."/>
            <person name="Castelle C.J."/>
            <person name="Probst A.J."/>
            <person name="Thomas B.C."/>
            <person name="Singh A."/>
            <person name="Wilkins M.J."/>
            <person name="Karaoz U."/>
            <person name="Brodie E.L."/>
            <person name="Williams K.H."/>
            <person name="Hubbard S.S."/>
            <person name="Banfield J.F."/>
        </authorList>
    </citation>
    <scope>NUCLEOTIDE SEQUENCE [LARGE SCALE GENOMIC DNA]</scope>
</reference>
<comment type="catalytic activity">
    <reaction evidence="1">
        <text>4-hydroxy-4-methyl-2-oxoglutarate = 2 pyruvate</text>
        <dbReference type="Rhea" id="RHEA:22748"/>
        <dbReference type="ChEBI" id="CHEBI:15361"/>
        <dbReference type="ChEBI" id="CHEBI:58276"/>
        <dbReference type="EC" id="4.1.3.17"/>
    </reaction>
</comment>
<feature type="binding site" evidence="13">
    <location>
        <position position="147"/>
    </location>
    <ligand>
        <name>substrate</name>
    </ligand>
</feature>
<evidence type="ECO:0000256" key="9">
    <source>
        <dbReference type="ARBA" id="ARBA00029596"/>
    </source>
</evidence>
<feature type="binding site" evidence="13">
    <location>
        <position position="148"/>
    </location>
    <ligand>
        <name>Mg(2+)</name>
        <dbReference type="ChEBI" id="CHEBI:18420"/>
    </ligand>
</feature>
<evidence type="ECO:0000256" key="13">
    <source>
        <dbReference type="PIRSR" id="PIRSR605493-1"/>
    </source>
</evidence>
<name>A0A1F2WIB6_9ACTN</name>
<dbReference type="Pfam" id="PF03737">
    <property type="entry name" value="RraA-like"/>
    <property type="match status" value="1"/>
</dbReference>
<dbReference type="PANTHER" id="PTHR33254">
    <property type="entry name" value="4-HYDROXY-4-METHYL-2-OXOGLUTARATE ALDOLASE 3-RELATED"/>
    <property type="match status" value="1"/>
</dbReference>
<dbReference type="SUPFAM" id="SSF89562">
    <property type="entry name" value="RraA-like"/>
    <property type="match status" value="1"/>
</dbReference>
<comment type="catalytic activity">
    <reaction evidence="12">
        <text>oxaloacetate + H(+) = pyruvate + CO2</text>
        <dbReference type="Rhea" id="RHEA:15641"/>
        <dbReference type="ChEBI" id="CHEBI:15361"/>
        <dbReference type="ChEBI" id="CHEBI:15378"/>
        <dbReference type="ChEBI" id="CHEBI:16452"/>
        <dbReference type="ChEBI" id="CHEBI:16526"/>
        <dbReference type="EC" id="4.1.1.112"/>
    </reaction>
</comment>
<comment type="similarity">
    <text evidence="3">Belongs to the class II aldolase/RraA-like family.</text>
</comment>
<evidence type="ECO:0000256" key="6">
    <source>
        <dbReference type="ARBA" id="ARBA00012947"/>
    </source>
</evidence>
<evidence type="ECO:0000256" key="2">
    <source>
        <dbReference type="ARBA" id="ARBA00001968"/>
    </source>
</evidence>
<evidence type="ECO:0000256" key="8">
    <source>
        <dbReference type="ARBA" id="ARBA00025046"/>
    </source>
</evidence>
<organism evidence="14 15">
    <name type="scientific">Candidatus Solincola sediminis</name>
    <dbReference type="NCBI Taxonomy" id="1797199"/>
    <lineage>
        <taxon>Bacteria</taxon>
        <taxon>Bacillati</taxon>
        <taxon>Actinomycetota</taxon>
        <taxon>Candidatus Geothermincolia</taxon>
        <taxon>Candidatus Geothermincolales</taxon>
        <taxon>Candidatus Geothermincolaceae</taxon>
        <taxon>Candidatus Solincola</taxon>
    </lineage>
</organism>
<proteinExistence type="inferred from homology"/>
<evidence type="ECO:0000256" key="7">
    <source>
        <dbReference type="ARBA" id="ARBA00016549"/>
    </source>
</evidence>
<dbReference type="EC" id="4.1.1.112" evidence="6"/>
<protein>
    <recommendedName>
        <fullName evidence="7">Putative 4-hydroxy-4-methyl-2-oxoglutarate aldolase</fullName>
        <ecNumber evidence="6">4.1.1.112</ecNumber>
        <ecNumber evidence="5">4.1.3.17</ecNumber>
    </recommendedName>
    <alternativeName>
        <fullName evidence="11">Oxaloacetate decarboxylase</fullName>
    </alternativeName>
    <alternativeName>
        <fullName evidence="9">Regulator of ribonuclease activity homolog</fullName>
    </alternativeName>
    <alternativeName>
        <fullName evidence="10">RraA-like protein</fullName>
    </alternativeName>
</protein>
<dbReference type="GO" id="GO:0047443">
    <property type="term" value="F:4-hydroxy-4-methyl-2-oxoglutarate aldolase activity"/>
    <property type="evidence" value="ECO:0007669"/>
    <property type="project" value="UniProtKB-EC"/>
</dbReference>
<dbReference type="InterPro" id="IPR036704">
    <property type="entry name" value="RraA/RraA-like_sf"/>
</dbReference>
<keyword evidence="13" id="KW-0479">Metal-binding</keyword>
<comment type="cofactor">
    <cofactor evidence="2">
        <name>a divalent metal cation</name>
        <dbReference type="ChEBI" id="CHEBI:60240"/>
    </cofactor>
</comment>
<evidence type="ECO:0000256" key="1">
    <source>
        <dbReference type="ARBA" id="ARBA00001342"/>
    </source>
</evidence>
<dbReference type="STRING" id="1797197.A2Y75_08895"/>
<dbReference type="GO" id="GO:0046872">
    <property type="term" value="F:metal ion binding"/>
    <property type="evidence" value="ECO:0007669"/>
    <property type="project" value="UniProtKB-KW"/>
</dbReference>
<evidence type="ECO:0000256" key="12">
    <source>
        <dbReference type="ARBA" id="ARBA00047973"/>
    </source>
</evidence>
<comment type="function">
    <text evidence="8">Catalyzes the aldol cleavage of 4-hydroxy-4-methyl-2-oxoglutarate (HMG) into 2 molecules of pyruvate. Also contains a secondary oxaloacetate (OAA) decarboxylase activity due to the common pyruvate enolate transition state formed following C-C bond cleavage in the retro-aldol and decarboxylation reactions.</text>
</comment>
<evidence type="ECO:0000313" key="15">
    <source>
        <dbReference type="Proteomes" id="UP000177876"/>
    </source>
</evidence>
<dbReference type="EC" id="4.1.3.17" evidence="5"/>
<evidence type="ECO:0000256" key="4">
    <source>
        <dbReference type="ARBA" id="ARBA00011233"/>
    </source>
</evidence>
<dbReference type="CDD" id="cd16841">
    <property type="entry name" value="RraA_family"/>
    <property type="match status" value="1"/>
</dbReference>
<accession>A0A1F2WIB6</accession>
<dbReference type="PANTHER" id="PTHR33254:SF4">
    <property type="entry name" value="4-HYDROXY-4-METHYL-2-OXOGLUTARATE ALDOLASE 3-RELATED"/>
    <property type="match status" value="1"/>
</dbReference>
<comment type="caution">
    <text evidence="14">The sequence shown here is derived from an EMBL/GenBank/DDBJ whole genome shotgun (WGS) entry which is preliminary data.</text>
</comment>
<dbReference type="Gene3D" id="3.50.30.40">
    <property type="entry name" value="Ribonuclease E inhibitor RraA/RraA-like"/>
    <property type="match status" value="1"/>
</dbReference>
<sequence length="248" mass="26748">MSERKRQRGAAGVLPNDKIGAAPKRIKKSVIERFLKLNDLSSTVSDILDDMGIVGCVGASTLRPTIPAARIVGTAITVRNVPQRKNTHVVAMDKRNFMAEIEGINQAEPGDVLVIEGLRHISNMGGIMATVSKRQGLAGAVVDGGVRDIGHSRSLNLPIWSKDVSPVTGKWRVVTEEINGKVTIHGISVQPGDLVIADETGVCFVPQNLIEDVLKKSEAIHNLEGGWVENLDKGLSIPDIVKKIYTKK</sequence>
<gene>
    <name evidence="14" type="ORF">A2Y75_08895</name>
</gene>